<feature type="domain" description="Cullin family profile" evidence="6">
    <location>
        <begin position="454"/>
        <end position="710"/>
    </location>
</feature>
<dbReference type="InterPro" id="IPR016158">
    <property type="entry name" value="Cullin_homology"/>
</dbReference>
<evidence type="ECO:0000256" key="5">
    <source>
        <dbReference type="RuleBase" id="RU003829"/>
    </source>
</evidence>
<evidence type="ECO:0000256" key="3">
    <source>
        <dbReference type="ARBA" id="ARBA00022843"/>
    </source>
</evidence>
<comment type="similarity">
    <text evidence="1 4 5">Belongs to the cullin family.</text>
</comment>
<dbReference type="InterPro" id="IPR036317">
    <property type="entry name" value="Cullin_homology_sf"/>
</dbReference>
<dbReference type="EMBL" id="CAUWAG010000003">
    <property type="protein sequence ID" value="CAJ2501391.1"/>
    <property type="molecule type" value="Genomic_DNA"/>
</dbReference>
<accession>A0AAI8YE16</accession>
<evidence type="ECO:0000313" key="8">
    <source>
        <dbReference type="Proteomes" id="UP001295740"/>
    </source>
</evidence>
<dbReference type="FunFam" id="1.10.10.10:FF:000014">
    <property type="entry name" value="Cullin 1"/>
    <property type="match status" value="1"/>
</dbReference>
<dbReference type="AlphaFoldDB" id="A0AAI8YE16"/>
<dbReference type="GO" id="GO:0006511">
    <property type="term" value="P:ubiquitin-dependent protein catabolic process"/>
    <property type="evidence" value="ECO:0007669"/>
    <property type="project" value="InterPro"/>
</dbReference>
<gene>
    <name evidence="7" type="ORF">KHLLAP_LOCUS1859</name>
</gene>
<protein>
    <submittedName>
        <fullName evidence="7">Uu.00g042440.m01.CDS01</fullName>
    </submittedName>
</protein>
<dbReference type="SUPFAM" id="SSF74788">
    <property type="entry name" value="Cullin repeat-like"/>
    <property type="match status" value="1"/>
</dbReference>
<dbReference type="InterPro" id="IPR036390">
    <property type="entry name" value="WH_DNA-bd_sf"/>
</dbReference>
<dbReference type="SUPFAM" id="SSF46785">
    <property type="entry name" value="Winged helix' DNA-binding domain"/>
    <property type="match status" value="1"/>
</dbReference>
<dbReference type="Pfam" id="PF10557">
    <property type="entry name" value="Cullin_Nedd8"/>
    <property type="match status" value="1"/>
</dbReference>
<evidence type="ECO:0000256" key="4">
    <source>
        <dbReference type="PROSITE-ProRule" id="PRU00330"/>
    </source>
</evidence>
<evidence type="ECO:0000256" key="1">
    <source>
        <dbReference type="ARBA" id="ARBA00006019"/>
    </source>
</evidence>
<dbReference type="Pfam" id="PF00888">
    <property type="entry name" value="Cullin"/>
    <property type="match status" value="1"/>
</dbReference>
<keyword evidence="8" id="KW-1185">Reference proteome</keyword>
<reference evidence="7" key="1">
    <citation type="submission" date="2023-10" db="EMBL/GenBank/DDBJ databases">
        <authorList>
            <person name="Hackl T."/>
        </authorList>
    </citation>
    <scope>NUCLEOTIDE SEQUENCE</scope>
</reference>
<dbReference type="PROSITE" id="PS50069">
    <property type="entry name" value="CULLIN_2"/>
    <property type="match status" value="1"/>
</dbReference>
<dbReference type="InterPro" id="IPR036388">
    <property type="entry name" value="WH-like_DNA-bd_sf"/>
</dbReference>
<keyword evidence="2" id="KW-1017">Isopeptide bond</keyword>
<keyword evidence="3" id="KW-0832">Ubl conjugation</keyword>
<dbReference type="FunFam" id="1.20.1310.10:FF:000061">
    <property type="entry name" value="Related to cullulin 3"/>
    <property type="match status" value="1"/>
</dbReference>
<proteinExistence type="inferred from homology"/>
<dbReference type="Gene3D" id="1.20.1310.10">
    <property type="entry name" value="Cullin Repeats"/>
    <property type="match status" value="4"/>
</dbReference>
<dbReference type="InterPro" id="IPR045093">
    <property type="entry name" value="Cullin"/>
</dbReference>
<dbReference type="Proteomes" id="UP001295740">
    <property type="component" value="Unassembled WGS sequence"/>
</dbReference>
<dbReference type="SMART" id="SM00182">
    <property type="entry name" value="CULLIN"/>
    <property type="match status" value="1"/>
</dbReference>
<comment type="caution">
    <text evidence="7">The sequence shown here is derived from an EMBL/GenBank/DDBJ whole genome shotgun (WGS) entry which is preliminary data.</text>
</comment>
<name>A0AAI8YE16_9PEZI</name>
<dbReference type="InterPro" id="IPR016159">
    <property type="entry name" value="Cullin_repeat-like_dom_sf"/>
</dbReference>
<dbReference type="InterPro" id="IPR059120">
    <property type="entry name" value="Cullin-like_AB"/>
</dbReference>
<organism evidence="7 8">
    <name type="scientific">Anthostomella pinea</name>
    <dbReference type="NCBI Taxonomy" id="933095"/>
    <lineage>
        <taxon>Eukaryota</taxon>
        <taxon>Fungi</taxon>
        <taxon>Dikarya</taxon>
        <taxon>Ascomycota</taxon>
        <taxon>Pezizomycotina</taxon>
        <taxon>Sordariomycetes</taxon>
        <taxon>Xylariomycetidae</taxon>
        <taxon>Xylariales</taxon>
        <taxon>Xylariaceae</taxon>
        <taxon>Anthostomella</taxon>
    </lineage>
</organism>
<dbReference type="SMART" id="SM00884">
    <property type="entry name" value="Cullin_Nedd8"/>
    <property type="match status" value="1"/>
</dbReference>
<dbReference type="InterPro" id="IPR001373">
    <property type="entry name" value="Cullin_N"/>
</dbReference>
<dbReference type="GO" id="GO:0031625">
    <property type="term" value="F:ubiquitin protein ligase binding"/>
    <property type="evidence" value="ECO:0007669"/>
    <property type="project" value="InterPro"/>
</dbReference>
<dbReference type="Gene3D" id="1.10.10.10">
    <property type="entry name" value="Winged helix-like DNA-binding domain superfamily/Winged helix DNA-binding domain"/>
    <property type="match status" value="1"/>
</dbReference>
<evidence type="ECO:0000313" key="7">
    <source>
        <dbReference type="EMBL" id="CAJ2501391.1"/>
    </source>
</evidence>
<dbReference type="SUPFAM" id="SSF75632">
    <property type="entry name" value="Cullin homology domain"/>
    <property type="match status" value="1"/>
</dbReference>
<sequence>MRPGHSWLASVFARNANPPLRQPMVQPGNADEFEQCWEKLRQALRDIHNKNAGNLSFEQLYRYSYKIVLKKAGQKLYDRVKDFEEQWFAEQVMPPIWALITKNLISITLDEAPGTSVVERRAMGEKFLKGVRSSWESHNMSMNMIADILMYLDRGYTQDHSRPSIYATTIGLFRDNILRSTLGDTEPKYQVFDILNATIIDQVNMEREGDVIDKALLRSCISMLEGLFETDQEHEEERIYMTTFEPVYVRASHVFYKAEGERLIREGDASVWLRCTRRRLNEEAARCQTTISNLTGPKIAQVIDEELISRHLADFLNLEGSGIRAMIDNDRIEDLSILYSLVSRVDPQKVALRNALSLRITELGTEIEQTLKSIDFSVAQQADADEAADGADKPKAKTLNASAQQTAAAVKWVEDVLVLKDKFDRLWTKCFGEDLVLQTTLTTSFSDFINRFERAAEYVSLFIDDNLKRGIKSKTEAEVDVVLDKAITLLRYLSERDKFEQYYQKHLARRLLHARSESQEVEQEMISRMKRELGNNFTSKFEGMFKDMSVSRETTDEYRVHVRGLGEVDEKQIDLSISVLGINNWPREVLGRFSGPADEDRVEASYPHEILKLQDSFFEFYTKNRNGRVLNWIGSAGSADIKCVFPKIPGKTTGPLSRERRYEINVGTYGMIVLMLFNDLEKDQWLSFEDIQAATNIPQPDLINVLTSLSVIKACRVLLREAQTKSAVKPGDRFTFNREFVGKTIKIKVPSVNAANKVENDDERKETDEKNLKSRKYVTDATIVRIMKQRKELGHTQLITEVLQVLAGRFKPEVSLIKGQVEALLQREYIERSEFADGSPAYRYVA</sequence>
<dbReference type="InterPro" id="IPR019559">
    <property type="entry name" value="Cullin_neddylation_domain"/>
</dbReference>
<evidence type="ECO:0000256" key="2">
    <source>
        <dbReference type="ARBA" id="ARBA00022499"/>
    </source>
</evidence>
<dbReference type="Pfam" id="PF26557">
    <property type="entry name" value="Cullin_AB"/>
    <property type="match status" value="1"/>
</dbReference>
<dbReference type="PANTHER" id="PTHR11932">
    <property type="entry name" value="CULLIN"/>
    <property type="match status" value="1"/>
</dbReference>
<dbReference type="FunFam" id="1.20.1310.10:FF:000002">
    <property type="entry name" value="cullin-3 isoform X1"/>
    <property type="match status" value="1"/>
</dbReference>
<evidence type="ECO:0000259" key="6">
    <source>
        <dbReference type="PROSITE" id="PS50069"/>
    </source>
</evidence>
<dbReference type="Gene3D" id="3.30.230.130">
    <property type="entry name" value="Cullin, Chain C, Domain 2"/>
    <property type="match status" value="1"/>
</dbReference>
<dbReference type="FunFam" id="1.20.1310.10:FF:000036">
    <property type="entry name" value="SCF ubiquitin ligase subunit CulC, putative"/>
    <property type="match status" value="1"/>
</dbReference>
<dbReference type="FunFam" id="1.20.1310.10:FF:000001">
    <property type="entry name" value="Cullin 3"/>
    <property type="match status" value="1"/>
</dbReference>